<dbReference type="eggNOG" id="KOG1399">
    <property type="taxonomic scope" value="Eukaryota"/>
</dbReference>
<keyword evidence="1" id="KW-0560">Oxidoreductase</keyword>
<dbReference type="Gene3D" id="3.50.50.60">
    <property type="entry name" value="FAD/NAD(P)-binding domain"/>
    <property type="match status" value="2"/>
</dbReference>
<evidence type="ECO:0000256" key="2">
    <source>
        <dbReference type="SAM" id="SignalP"/>
    </source>
</evidence>
<accession>B3S8E8</accession>
<organism evidence="3 4">
    <name type="scientific">Trichoplax adhaerens</name>
    <name type="common">Trichoplax reptans</name>
    <dbReference type="NCBI Taxonomy" id="10228"/>
    <lineage>
        <taxon>Eukaryota</taxon>
        <taxon>Metazoa</taxon>
        <taxon>Placozoa</taxon>
        <taxon>Uniplacotomia</taxon>
        <taxon>Trichoplacea</taxon>
        <taxon>Trichoplacidae</taxon>
        <taxon>Trichoplax</taxon>
    </lineage>
</organism>
<dbReference type="Pfam" id="PF13738">
    <property type="entry name" value="Pyr_redox_3"/>
    <property type="match status" value="1"/>
</dbReference>
<dbReference type="AlphaFoldDB" id="B3S8E8"/>
<dbReference type="InterPro" id="IPR036188">
    <property type="entry name" value="FAD/NAD-bd_sf"/>
</dbReference>
<dbReference type="GO" id="GO:0004497">
    <property type="term" value="F:monooxygenase activity"/>
    <property type="evidence" value="ECO:0000318"/>
    <property type="project" value="GO_Central"/>
</dbReference>
<dbReference type="FunCoup" id="B3S8E8">
    <property type="interactions" value="357"/>
</dbReference>
<dbReference type="PANTHER" id="PTHR43539">
    <property type="entry name" value="FLAVIN-BINDING MONOOXYGENASE-LIKE PROTEIN (AFU_ORTHOLOGUE AFUA_4G09220)"/>
    <property type="match status" value="1"/>
</dbReference>
<dbReference type="InterPro" id="IPR050982">
    <property type="entry name" value="Auxin_biosynth/cation_transpt"/>
</dbReference>
<dbReference type="HOGENOM" id="CLU_014290_1_0_1"/>
<dbReference type="GeneID" id="6757727"/>
<dbReference type="EMBL" id="DS985256">
    <property type="protein sequence ID" value="EDV20870.1"/>
    <property type="molecule type" value="Genomic_DNA"/>
</dbReference>
<dbReference type="GO" id="GO:0005788">
    <property type="term" value="C:endoplasmic reticulum lumen"/>
    <property type="evidence" value="ECO:0000318"/>
    <property type="project" value="GO_Central"/>
</dbReference>
<dbReference type="OrthoDB" id="66881at2759"/>
<keyword evidence="2" id="KW-0732">Signal</keyword>
<proteinExistence type="predicted"/>
<dbReference type="GO" id="GO:0050660">
    <property type="term" value="F:flavin adenine dinucleotide binding"/>
    <property type="evidence" value="ECO:0000318"/>
    <property type="project" value="GO_Central"/>
</dbReference>
<reference evidence="3 4" key="1">
    <citation type="journal article" date="2008" name="Nature">
        <title>The Trichoplax genome and the nature of placozoans.</title>
        <authorList>
            <person name="Srivastava M."/>
            <person name="Begovic E."/>
            <person name="Chapman J."/>
            <person name="Putnam N.H."/>
            <person name="Hellsten U."/>
            <person name="Kawashima T."/>
            <person name="Kuo A."/>
            <person name="Mitros T."/>
            <person name="Salamov A."/>
            <person name="Carpenter M.L."/>
            <person name="Signorovitch A.Y."/>
            <person name="Moreno M.A."/>
            <person name="Kamm K."/>
            <person name="Grimwood J."/>
            <person name="Schmutz J."/>
            <person name="Shapiro H."/>
            <person name="Grigoriev I.V."/>
            <person name="Buss L.W."/>
            <person name="Schierwater B."/>
            <person name="Dellaporta S.L."/>
            <person name="Rokhsar D.S."/>
        </authorList>
    </citation>
    <scope>NUCLEOTIDE SEQUENCE [LARGE SCALE GENOMIC DNA]</scope>
    <source>
        <strain evidence="3 4">Grell-BS-1999</strain>
    </source>
</reference>
<dbReference type="GO" id="GO:0036503">
    <property type="term" value="P:ERAD pathway"/>
    <property type="evidence" value="ECO:0000318"/>
    <property type="project" value="GO_Central"/>
</dbReference>
<evidence type="ECO:0000313" key="4">
    <source>
        <dbReference type="Proteomes" id="UP000009022"/>
    </source>
</evidence>
<dbReference type="OMA" id="DRVIRCM"/>
<feature type="chain" id="PRO_5002797466" description="FAD-dependent oxidoreductase domain-containing protein 2" evidence="2">
    <location>
        <begin position="22"/>
        <end position="598"/>
    </location>
</feature>
<dbReference type="FunFam" id="3.50.50.60:FF:000300">
    <property type="entry name" value="FAD-dependent oxidoreductase domain-containing 2"/>
    <property type="match status" value="1"/>
</dbReference>
<sequence>MSKSARIISIFIISCLAIAKASTRYDYCVLGAGPGGLQISYFMHKANRNYIIFERNSIAGSSFTKFPRHRYLISANKRFTGTKNIEFNWRHDWNSLISHNESLVMTRYSELYFPHADDLVRYFVDYANELKLNIRYNTRISRISSIQDPMNQNKKVFEFRDANGNTYHCNASIIGTGNAAANIPKDAIGIEHTVGYESVSTDPKDFKGQNVLILGTGNSAFEIAKVISSSTNYIHITGRSELRQSWSTHYVGDVRGVNRQHLDGSQLKSLDGITYGDINRFVIVKGKNNKLQIYLKNVTNNQVLGPVEENSPFRKEYDHIIRCLGFTHDESIYDASAHPISGEGKLRKYPKIHPNFESVNVPNMFFVGAIAHSLDFRRSSGGFIHGFRYSAIVAHHMMEWKYHGIPWPSKTISTNGMLPNLLKRINQASGLYQMFSILTDVILIDDSGNHKYLEDIPIRAIPNLKKLTGVPATRRMLIMAFEYGKGFAGPRTDTLGPDRVNAEWQIAHKCNFIHPKIYYYDHPLTGKFKLVATYYYGTLPTPKKIHHVVEDFLTEWDSMQDHVIPLKKYLQTVMAEDLTHYYYYSCLKVNPIDIIIQI</sequence>
<dbReference type="RefSeq" id="XP_002116514.1">
    <property type="nucleotide sequence ID" value="XM_002116478.1"/>
</dbReference>
<dbReference type="CTD" id="6757727"/>
<keyword evidence="4" id="KW-1185">Reference proteome</keyword>
<dbReference type="Proteomes" id="UP000009022">
    <property type="component" value="Unassembled WGS sequence"/>
</dbReference>
<dbReference type="SUPFAM" id="SSF51905">
    <property type="entry name" value="FAD/NAD(P)-binding domain"/>
    <property type="match status" value="2"/>
</dbReference>
<evidence type="ECO:0000256" key="1">
    <source>
        <dbReference type="ARBA" id="ARBA00023002"/>
    </source>
</evidence>
<gene>
    <name evidence="3" type="ORF">TRIADDRAFT_31124</name>
</gene>
<dbReference type="InParanoid" id="B3S8E8"/>
<name>B3S8E8_TRIAD</name>
<feature type="signal peptide" evidence="2">
    <location>
        <begin position="1"/>
        <end position="21"/>
    </location>
</feature>
<protein>
    <recommendedName>
        <fullName evidence="5">FAD-dependent oxidoreductase domain-containing protein 2</fullName>
    </recommendedName>
</protein>
<evidence type="ECO:0000313" key="3">
    <source>
        <dbReference type="EMBL" id="EDV20870.1"/>
    </source>
</evidence>
<evidence type="ECO:0008006" key="5">
    <source>
        <dbReference type="Google" id="ProtNLM"/>
    </source>
</evidence>
<dbReference type="PANTHER" id="PTHR43539:SF23">
    <property type="entry name" value="FAD-DEPENDENT OXIDOREDUCTASE DOMAIN-CONTAINING PROTEIN 2"/>
    <property type="match status" value="1"/>
</dbReference>
<dbReference type="PRINTS" id="PR00368">
    <property type="entry name" value="FADPNR"/>
</dbReference>
<dbReference type="KEGG" id="tad:TRIADDRAFT_31124"/>
<dbReference type="PhylomeDB" id="B3S8E8"/>